<evidence type="ECO:0000313" key="9">
    <source>
        <dbReference type="Proteomes" id="UP000007797"/>
    </source>
</evidence>
<dbReference type="KEGG" id="dfa:DFA_10445"/>
<evidence type="ECO:0000256" key="6">
    <source>
        <dbReference type="ARBA" id="ARBA00040136"/>
    </source>
</evidence>
<dbReference type="OrthoDB" id="10266074at2759"/>
<dbReference type="AlphaFoldDB" id="F4QA84"/>
<dbReference type="GeneID" id="14867037"/>
<evidence type="ECO:0000256" key="7">
    <source>
        <dbReference type="SAM" id="MobiDB-lite"/>
    </source>
</evidence>
<comment type="subcellular location">
    <subcellularLocation>
        <location evidence="1">Nucleus</location>
    </subcellularLocation>
</comment>
<dbReference type="Proteomes" id="UP000007797">
    <property type="component" value="Unassembled WGS sequence"/>
</dbReference>
<feature type="compositionally biased region" description="Low complexity" evidence="7">
    <location>
        <begin position="1"/>
        <end position="12"/>
    </location>
</feature>
<dbReference type="Gene3D" id="1.10.20.10">
    <property type="entry name" value="Histone, subunit A"/>
    <property type="match status" value="1"/>
</dbReference>
<organism evidence="8 9">
    <name type="scientific">Cavenderia fasciculata</name>
    <name type="common">Slime mold</name>
    <name type="synonym">Dictyostelium fasciculatum</name>
    <dbReference type="NCBI Taxonomy" id="261658"/>
    <lineage>
        <taxon>Eukaryota</taxon>
        <taxon>Amoebozoa</taxon>
        <taxon>Evosea</taxon>
        <taxon>Eumycetozoa</taxon>
        <taxon>Dictyostelia</taxon>
        <taxon>Acytosteliales</taxon>
        <taxon>Cavenderiaceae</taxon>
        <taxon>Cavenderia</taxon>
    </lineage>
</organism>
<evidence type="ECO:0000256" key="5">
    <source>
        <dbReference type="ARBA" id="ARBA00038392"/>
    </source>
</evidence>
<dbReference type="CDD" id="cd07978">
    <property type="entry name" value="HFD_TAF13"/>
    <property type="match status" value="1"/>
</dbReference>
<dbReference type="EMBL" id="GL883026">
    <property type="protein sequence ID" value="EGG15603.1"/>
    <property type="molecule type" value="Genomic_DNA"/>
</dbReference>
<dbReference type="GO" id="GO:0006366">
    <property type="term" value="P:transcription by RNA polymerase II"/>
    <property type="evidence" value="ECO:0007669"/>
    <property type="project" value="InterPro"/>
</dbReference>
<evidence type="ECO:0000256" key="3">
    <source>
        <dbReference type="ARBA" id="ARBA00023163"/>
    </source>
</evidence>
<dbReference type="GO" id="GO:0046982">
    <property type="term" value="F:protein heterodimerization activity"/>
    <property type="evidence" value="ECO:0007669"/>
    <property type="project" value="InterPro"/>
</dbReference>
<accession>F4QA84</accession>
<dbReference type="STRING" id="1054147.F4QA84"/>
<proteinExistence type="inferred from homology"/>
<dbReference type="RefSeq" id="XP_004354345.1">
    <property type="nucleotide sequence ID" value="XM_004354293.1"/>
</dbReference>
<comment type="similarity">
    <text evidence="5">Belongs to the TAF13 family.</text>
</comment>
<gene>
    <name evidence="8" type="primary">taf13</name>
    <name evidence="8" type="ORF">DFA_10445</name>
</gene>
<dbReference type="InterPro" id="IPR003195">
    <property type="entry name" value="TFIID_TAF13"/>
</dbReference>
<evidence type="ECO:0000256" key="2">
    <source>
        <dbReference type="ARBA" id="ARBA00023015"/>
    </source>
</evidence>
<dbReference type="PANTHER" id="PTHR11380:SF5">
    <property type="entry name" value="TRANSCRIPTION INITIATION FACTOR TFIID SUBUNIT 13"/>
    <property type="match status" value="1"/>
</dbReference>
<keyword evidence="4" id="KW-0539">Nucleus</keyword>
<feature type="compositionally biased region" description="Low complexity" evidence="7">
    <location>
        <begin position="25"/>
        <end position="86"/>
    </location>
</feature>
<reference evidence="9" key="1">
    <citation type="journal article" date="2011" name="Genome Res.">
        <title>Phylogeny-wide analysis of social amoeba genomes highlights ancient origins for complex intercellular communication.</title>
        <authorList>
            <person name="Heidel A.J."/>
            <person name="Lawal H.M."/>
            <person name="Felder M."/>
            <person name="Schilde C."/>
            <person name="Helps N.R."/>
            <person name="Tunggal B."/>
            <person name="Rivero F."/>
            <person name="John U."/>
            <person name="Schleicher M."/>
            <person name="Eichinger L."/>
            <person name="Platzer M."/>
            <person name="Noegel A.A."/>
            <person name="Schaap P."/>
            <person name="Gloeckner G."/>
        </authorList>
    </citation>
    <scope>NUCLEOTIDE SEQUENCE [LARGE SCALE GENOMIC DNA]</scope>
    <source>
        <strain evidence="9">SH3</strain>
    </source>
</reference>
<dbReference type="SUPFAM" id="SSF47113">
    <property type="entry name" value="Histone-fold"/>
    <property type="match status" value="1"/>
</dbReference>
<evidence type="ECO:0000256" key="1">
    <source>
        <dbReference type="ARBA" id="ARBA00004123"/>
    </source>
</evidence>
<evidence type="ECO:0000313" key="8">
    <source>
        <dbReference type="EMBL" id="EGG15603.1"/>
    </source>
</evidence>
<name>F4QA84_CACFS</name>
<dbReference type="PANTHER" id="PTHR11380">
    <property type="entry name" value="TRANSCRIPTION INITIATION FACTOR TFIID/SUPT3-RELATED"/>
    <property type="match status" value="1"/>
</dbReference>
<feature type="region of interest" description="Disordered" evidence="7">
    <location>
        <begin position="1"/>
        <end position="89"/>
    </location>
</feature>
<keyword evidence="2" id="KW-0805">Transcription regulation</keyword>
<dbReference type="Pfam" id="PF02269">
    <property type="entry name" value="TFIID-18kDa"/>
    <property type="match status" value="1"/>
</dbReference>
<dbReference type="OMA" id="PYGAYHP"/>
<dbReference type="InterPro" id="IPR009072">
    <property type="entry name" value="Histone-fold"/>
</dbReference>
<protein>
    <recommendedName>
        <fullName evidence="6">Transcription initiation factor TFIID subunit 13</fullName>
    </recommendedName>
</protein>
<sequence length="193" mass="20814">MSESSSSSSSNSKTGNAGDPPPPSSSLIASSVPSPLTSPNGGGTTSTTSTTNTSREPLSPSSTSSNSPNTTTAAAAAAASPSIPTIHTTTVQKQRKRIFNKELKHMMFGFGDVREPLPETVDLMEEIVFEYIQEMTLKAAQVSTKRGRFQTEDLVFLVRKDPKKYSRVIELLKMNEELKVAKRAFDDTQEPEG</sequence>
<evidence type="ECO:0000256" key="4">
    <source>
        <dbReference type="ARBA" id="ARBA00023242"/>
    </source>
</evidence>
<dbReference type="GO" id="GO:0005634">
    <property type="term" value="C:nucleus"/>
    <property type="evidence" value="ECO:0007669"/>
    <property type="project" value="UniProtKB-SubCell"/>
</dbReference>
<keyword evidence="3" id="KW-0804">Transcription</keyword>
<keyword evidence="9" id="KW-1185">Reference proteome</keyword>